<dbReference type="Proteomes" id="UP000255177">
    <property type="component" value="Unassembled WGS sequence"/>
</dbReference>
<proteinExistence type="predicted"/>
<name>A0A380T3J1_9PSED</name>
<keyword evidence="2" id="KW-1185">Reference proteome</keyword>
<organism evidence="1 2">
    <name type="scientific">Pseudomonas wadenswilerensis</name>
    <dbReference type="NCBI Taxonomy" id="1785161"/>
    <lineage>
        <taxon>Bacteria</taxon>
        <taxon>Pseudomonadati</taxon>
        <taxon>Pseudomonadota</taxon>
        <taxon>Gammaproteobacteria</taxon>
        <taxon>Pseudomonadales</taxon>
        <taxon>Pseudomonadaceae</taxon>
        <taxon>Pseudomonas</taxon>
    </lineage>
</organism>
<dbReference type="AlphaFoldDB" id="A0A380T3J1"/>
<gene>
    <name evidence="1" type="ORF">CCOS864_03540</name>
</gene>
<accession>A0A380T3J1</accession>
<evidence type="ECO:0000313" key="1">
    <source>
        <dbReference type="EMBL" id="SUQ64086.1"/>
    </source>
</evidence>
<sequence>MEALFGLLFCSASLPDLSAQLKLIVRLLACGE</sequence>
<protein>
    <submittedName>
        <fullName evidence="1">Uncharacterized protein</fullName>
    </submittedName>
</protein>
<dbReference type="EMBL" id="UIDD01000009">
    <property type="protein sequence ID" value="SUQ64086.1"/>
    <property type="molecule type" value="Genomic_DNA"/>
</dbReference>
<evidence type="ECO:0000313" key="2">
    <source>
        <dbReference type="Proteomes" id="UP000255177"/>
    </source>
</evidence>
<reference evidence="2" key="1">
    <citation type="submission" date="2018-07" db="EMBL/GenBank/DDBJ databases">
        <authorList>
            <person name="Blom J."/>
        </authorList>
    </citation>
    <scope>NUCLEOTIDE SEQUENCE [LARGE SCALE GENOMIC DNA]</scope>
    <source>
        <strain evidence="2">CCOS 864</strain>
    </source>
</reference>